<dbReference type="GO" id="GO:0016746">
    <property type="term" value="F:acyltransferase activity"/>
    <property type="evidence" value="ECO:0007669"/>
    <property type="project" value="UniProtKB-KW"/>
</dbReference>
<dbReference type="SUPFAM" id="SSF55729">
    <property type="entry name" value="Acyl-CoA N-acyltransferases (Nat)"/>
    <property type="match status" value="1"/>
</dbReference>
<gene>
    <name evidence="4" type="ORF">Pfl04_16270</name>
</gene>
<dbReference type="Proteomes" id="UP000653674">
    <property type="component" value="Unassembled WGS sequence"/>
</dbReference>
<keyword evidence="3" id="KW-0012">Acyltransferase</keyword>
<dbReference type="Gene3D" id="3.40.630.30">
    <property type="match status" value="1"/>
</dbReference>
<evidence type="ECO:0000313" key="4">
    <source>
        <dbReference type="EMBL" id="GIG73223.1"/>
    </source>
</evidence>
<dbReference type="PANTHER" id="PTHR36449:SF1">
    <property type="entry name" value="ACETYLTRANSFERASE"/>
    <property type="match status" value="1"/>
</dbReference>
<protein>
    <submittedName>
        <fullName evidence="4">N-acetyltransferase GCN5</fullName>
    </submittedName>
</protein>
<dbReference type="InterPro" id="IPR016181">
    <property type="entry name" value="Acyl_CoA_acyltransferase"/>
</dbReference>
<evidence type="ECO:0000256" key="2">
    <source>
        <dbReference type="ARBA" id="ARBA00022679"/>
    </source>
</evidence>
<accession>A0A8J3LH45</accession>
<proteinExistence type="predicted"/>
<evidence type="ECO:0000256" key="3">
    <source>
        <dbReference type="ARBA" id="ARBA00023315"/>
    </source>
</evidence>
<dbReference type="AlphaFoldDB" id="A0A8J3LH45"/>
<organism evidence="4 5">
    <name type="scientific">Planosporangium flavigriseum</name>
    <dbReference type="NCBI Taxonomy" id="373681"/>
    <lineage>
        <taxon>Bacteria</taxon>
        <taxon>Bacillati</taxon>
        <taxon>Actinomycetota</taxon>
        <taxon>Actinomycetes</taxon>
        <taxon>Micromonosporales</taxon>
        <taxon>Micromonosporaceae</taxon>
        <taxon>Planosporangium</taxon>
    </lineage>
</organism>
<reference evidence="4" key="1">
    <citation type="submission" date="2021-01" db="EMBL/GenBank/DDBJ databases">
        <title>Whole genome shotgun sequence of Planosporangium flavigriseum NBRC 105377.</title>
        <authorList>
            <person name="Komaki H."/>
            <person name="Tamura T."/>
        </authorList>
    </citation>
    <scope>NUCLEOTIDE SEQUENCE</scope>
    <source>
        <strain evidence="4">NBRC 105377</strain>
    </source>
</reference>
<dbReference type="RefSeq" id="WP_168071642.1">
    <property type="nucleotide sequence ID" value="NZ_BAAAQJ010000003.1"/>
</dbReference>
<keyword evidence="2" id="KW-0808">Transferase</keyword>
<dbReference type="PANTHER" id="PTHR36449">
    <property type="entry name" value="ACETYLTRANSFERASE-RELATED"/>
    <property type="match status" value="1"/>
</dbReference>
<sequence length="173" mass="18519">MSSRFSPVEPLSAAHVLAGFDCGSPAQSVWLVEHALQAHRAGLSRVYVVRGTDHPDQRVVGYYALAAGSVAPADAAPRLMQGAGRYHQPVVILTRLGVDHTAQGAGLGRALVVDALRRIAAVAEVIGVRAVLIHCETEAARDFYLRLAKFEPSPTDPMHLLLLMKDLRRALGG</sequence>
<keyword evidence="5" id="KW-1185">Reference proteome</keyword>
<evidence type="ECO:0000313" key="5">
    <source>
        <dbReference type="Proteomes" id="UP000653674"/>
    </source>
</evidence>
<dbReference type="EMBL" id="BONU01000007">
    <property type="protein sequence ID" value="GIG73223.1"/>
    <property type="molecule type" value="Genomic_DNA"/>
</dbReference>
<comment type="caution">
    <text evidence="4">The sequence shown here is derived from an EMBL/GenBank/DDBJ whole genome shotgun (WGS) entry which is preliminary data.</text>
</comment>
<evidence type="ECO:0000256" key="1">
    <source>
        <dbReference type="ARBA" id="ARBA00022649"/>
    </source>
</evidence>
<name>A0A8J3LH45_9ACTN</name>
<keyword evidence="1" id="KW-1277">Toxin-antitoxin system</keyword>